<accession>A0AAD1XK65</accession>
<reference evidence="1" key="1">
    <citation type="submission" date="2023-07" db="EMBL/GenBank/DDBJ databases">
        <authorList>
            <consortium name="AG Swart"/>
            <person name="Singh M."/>
            <person name="Singh A."/>
            <person name="Seah K."/>
            <person name="Emmerich C."/>
        </authorList>
    </citation>
    <scope>NUCLEOTIDE SEQUENCE</scope>
    <source>
        <strain evidence="1">DP1</strain>
    </source>
</reference>
<gene>
    <name evidence="1" type="ORF">ECRASSUSDP1_LOCUS15618</name>
</gene>
<evidence type="ECO:0000313" key="1">
    <source>
        <dbReference type="EMBL" id="CAI2374266.1"/>
    </source>
</evidence>
<name>A0AAD1XK65_EUPCR</name>
<dbReference type="Proteomes" id="UP001295684">
    <property type="component" value="Unassembled WGS sequence"/>
</dbReference>
<keyword evidence="2" id="KW-1185">Reference proteome</keyword>
<protein>
    <submittedName>
        <fullName evidence="1">Uncharacterized protein</fullName>
    </submittedName>
</protein>
<sequence length="236" mass="28146">MLPKKLWTKKLTQEAYNNYAARMDYRNVKHMRRRSTGRCRFGKTQKYFDVPNYRTNSKLNRIARESIATNLKTLDEGALEGSPSPTHYSINRLFDKKVDFNRKIKQKIEKSKKKLSELWNMNKRVLSQTKHMNYKDLPGPGYYYSNENSTTNKSRSLRTSQNLERRDNHVSFSFAKQPRNILPERKSNKSFLQNDPYFPCHANYRFCCEKQQKISSHILYFGIIRKRAKTSMHKQK</sequence>
<comment type="caution">
    <text evidence="1">The sequence shown here is derived from an EMBL/GenBank/DDBJ whole genome shotgun (WGS) entry which is preliminary data.</text>
</comment>
<evidence type="ECO:0000313" key="2">
    <source>
        <dbReference type="Proteomes" id="UP001295684"/>
    </source>
</evidence>
<proteinExistence type="predicted"/>
<dbReference type="AlphaFoldDB" id="A0AAD1XK65"/>
<dbReference type="EMBL" id="CAMPGE010015655">
    <property type="protein sequence ID" value="CAI2374266.1"/>
    <property type="molecule type" value="Genomic_DNA"/>
</dbReference>
<organism evidence="1 2">
    <name type="scientific">Euplotes crassus</name>
    <dbReference type="NCBI Taxonomy" id="5936"/>
    <lineage>
        <taxon>Eukaryota</taxon>
        <taxon>Sar</taxon>
        <taxon>Alveolata</taxon>
        <taxon>Ciliophora</taxon>
        <taxon>Intramacronucleata</taxon>
        <taxon>Spirotrichea</taxon>
        <taxon>Hypotrichia</taxon>
        <taxon>Euplotida</taxon>
        <taxon>Euplotidae</taxon>
        <taxon>Moneuplotes</taxon>
    </lineage>
</organism>